<proteinExistence type="predicted"/>
<gene>
    <name evidence="1" type="ORF">DO83_09990</name>
</gene>
<name>A0A1Q2C896_ANAHA</name>
<dbReference type="EMBL" id="CP012098">
    <property type="protein sequence ID" value="AQP39880.1"/>
    <property type="molecule type" value="Genomic_DNA"/>
</dbReference>
<accession>A0A1Q2C896</accession>
<organism evidence="1 2">
    <name type="scientific">Anaerostipes hadrus</name>
    <dbReference type="NCBI Taxonomy" id="649756"/>
    <lineage>
        <taxon>Bacteria</taxon>
        <taxon>Bacillati</taxon>
        <taxon>Bacillota</taxon>
        <taxon>Clostridia</taxon>
        <taxon>Lachnospirales</taxon>
        <taxon>Lachnospiraceae</taxon>
        <taxon>Anaerostipes</taxon>
    </lineage>
</organism>
<evidence type="ECO:0000313" key="2">
    <source>
        <dbReference type="Proteomes" id="UP000188159"/>
    </source>
</evidence>
<dbReference type="RefSeq" id="WP_077326745.1">
    <property type="nucleotide sequence ID" value="NZ_CP012098.1"/>
</dbReference>
<evidence type="ECO:0000313" key="1">
    <source>
        <dbReference type="EMBL" id="AQP39880.1"/>
    </source>
</evidence>
<dbReference type="AlphaFoldDB" id="A0A1Q2C896"/>
<dbReference type="Proteomes" id="UP000188159">
    <property type="component" value="Chromosome"/>
</dbReference>
<protein>
    <recommendedName>
        <fullName evidence="3">HNH endonuclease</fullName>
    </recommendedName>
</protein>
<evidence type="ECO:0008006" key="3">
    <source>
        <dbReference type="Google" id="ProtNLM"/>
    </source>
</evidence>
<sequence length="155" mass="18367">MPIYKRCSKCGKRIPSGTTCECIKQIKRQQKKERDKDYDQHRRNKTRATFYKTKAWRLTKEDVLTHYMYIDLYAYYHDGKFVPATMVHHIVPISTDYAKRLDRGNLIALSDKSHGIVHKAMKEGREEEIIRLLLGYKEKWEKKENSEVGGVVKLF</sequence>
<reference evidence="1 2" key="1">
    <citation type="journal article" date="2016" name="Sci. Rep.">
        <title>Accelerated dysbiosis of gut microbiota during aggravation of DSS-induced colitis by a butyrate-producing bacterium.</title>
        <authorList>
            <person name="Zhang Q."/>
            <person name="Wu Y."/>
            <person name="Wang J."/>
            <person name="Wu G."/>
            <person name="Long W."/>
            <person name="Xue Z."/>
            <person name="Wang L."/>
            <person name="Zhang X."/>
            <person name="Pang X."/>
            <person name="Zhao Y."/>
            <person name="Zhao L."/>
            <person name="Zhang C."/>
        </authorList>
    </citation>
    <scope>NUCLEOTIDE SEQUENCE [LARGE SCALE GENOMIC DNA]</scope>
    <source>
        <strain evidence="1 2">BPB5</strain>
    </source>
</reference>